<sequence>MNMKALFIAPVTALLLGVSGAGVAATPSGDGTSTGMKAEPGMMHNGDASQMGQMKPGRMKDHGMMGDGMMGGGMMGGGMMGGGMMGMMGSCPMMGAAGGANSKVMMQMHGEMMRAMGDIMIKYADKLEVPSSPQ</sequence>
<gene>
    <name evidence="3" type="ORF">DBV39_09670</name>
</gene>
<feature type="chain" id="PRO_5015336986" evidence="2">
    <location>
        <begin position="25"/>
        <end position="134"/>
    </location>
</feature>
<organism evidence="3 4">
    <name type="scientific">Orrella marina</name>
    <dbReference type="NCBI Taxonomy" id="2163011"/>
    <lineage>
        <taxon>Bacteria</taxon>
        <taxon>Pseudomonadati</taxon>
        <taxon>Pseudomonadota</taxon>
        <taxon>Betaproteobacteria</taxon>
        <taxon>Burkholderiales</taxon>
        <taxon>Alcaligenaceae</taxon>
        <taxon>Orrella</taxon>
    </lineage>
</organism>
<dbReference type="AlphaFoldDB" id="A0A2R4XJI7"/>
<evidence type="ECO:0000256" key="1">
    <source>
        <dbReference type="SAM" id="MobiDB-lite"/>
    </source>
</evidence>
<keyword evidence="4" id="KW-1185">Reference proteome</keyword>
<name>A0A2R4XJI7_9BURK</name>
<evidence type="ECO:0000313" key="3">
    <source>
        <dbReference type="EMBL" id="AWB33931.1"/>
    </source>
</evidence>
<dbReference type="EMBL" id="CP028901">
    <property type="protein sequence ID" value="AWB33931.1"/>
    <property type="molecule type" value="Genomic_DNA"/>
</dbReference>
<evidence type="ECO:0000313" key="4">
    <source>
        <dbReference type="Proteomes" id="UP000244571"/>
    </source>
</evidence>
<evidence type="ECO:0000256" key="2">
    <source>
        <dbReference type="SAM" id="SignalP"/>
    </source>
</evidence>
<accession>A0A2R4XJI7</accession>
<protein>
    <submittedName>
        <fullName evidence="3">Uncharacterized protein</fullName>
    </submittedName>
</protein>
<keyword evidence="2" id="KW-0732">Signal</keyword>
<feature type="signal peptide" evidence="2">
    <location>
        <begin position="1"/>
        <end position="24"/>
    </location>
</feature>
<feature type="region of interest" description="Disordered" evidence="1">
    <location>
        <begin position="26"/>
        <end position="53"/>
    </location>
</feature>
<dbReference type="OrthoDB" id="8641977at2"/>
<dbReference type="KEGG" id="boz:DBV39_09670"/>
<reference evidence="3 4" key="1">
    <citation type="submission" date="2018-04" db="EMBL/GenBank/DDBJ databases">
        <title>Bordetella sp. HZ20 isolated from seawater.</title>
        <authorList>
            <person name="Sun C."/>
        </authorList>
    </citation>
    <scope>NUCLEOTIDE SEQUENCE [LARGE SCALE GENOMIC DNA]</scope>
    <source>
        <strain evidence="3 4">HZ20</strain>
    </source>
</reference>
<proteinExistence type="predicted"/>
<dbReference type="RefSeq" id="WP_108621358.1">
    <property type="nucleotide sequence ID" value="NZ_CP028901.1"/>
</dbReference>
<dbReference type="Proteomes" id="UP000244571">
    <property type="component" value="Chromosome"/>
</dbReference>